<dbReference type="InterPro" id="IPR024637">
    <property type="entry name" value="Ctk3_C"/>
</dbReference>
<comment type="caution">
    <text evidence="3">The sequence shown here is derived from an EMBL/GenBank/DDBJ whole genome shotgun (WGS) entry which is preliminary data.</text>
</comment>
<evidence type="ECO:0000259" key="2">
    <source>
        <dbReference type="PROSITE" id="PS51391"/>
    </source>
</evidence>
<dbReference type="Pfam" id="PF12350">
    <property type="entry name" value="CTK3_C"/>
    <property type="match status" value="1"/>
</dbReference>
<protein>
    <submittedName>
        <fullName evidence="3">Related to CTD kinase subunit gamma</fullName>
    </submittedName>
</protein>
<reference evidence="3" key="1">
    <citation type="submission" date="2018-03" db="EMBL/GenBank/DDBJ databases">
        <authorList>
            <person name="Guldener U."/>
        </authorList>
    </citation>
    <scope>NUCLEOTIDE SEQUENCE</scope>
</reference>
<dbReference type="GO" id="GO:0016301">
    <property type="term" value="F:kinase activity"/>
    <property type="evidence" value="ECO:0007669"/>
    <property type="project" value="UniProtKB-KW"/>
</dbReference>
<name>A0AAE8SU06_9PEZI</name>
<feature type="compositionally biased region" description="Basic and acidic residues" evidence="1">
    <location>
        <begin position="162"/>
        <end position="178"/>
    </location>
</feature>
<keyword evidence="3" id="KW-0808">Transferase</keyword>
<dbReference type="AlphaFoldDB" id="A0AAE8SU06"/>
<dbReference type="InterPro" id="IPR006569">
    <property type="entry name" value="CID_dom"/>
</dbReference>
<keyword evidence="4" id="KW-1185">Reference proteome</keyword>
<dbReference type="InterPro" id="IPR008942">
    <property type="entry name" value="ENTH_VHS"/>
</dbReference>
<dbReference type="Gene3D" id="1.25.40.90">
    <property type="match status" value="1"/>
</dbReference>
<dbReference type="EMBL" id="ONZQ02000004">
    <property type="protein sequence ID" value="SPO01155.1"/>
    <property type="molecule type" value="Genomic_DNA"/>
</dbReference>
<dbReference type="InterPro" id="IPR042326">
    <property type="entry name" value="Ctk3"/>
</dbReference>
<evidence type="ECO:0000256" key="1">
    <source>
        <dbReference type="SAM" id="MobiDB-lite"/>
    </source>
</evidence>
<dbReference type="PANTHER" id="PTHR28291:SF1">
    <property type="entry name" value="CTD KINASE SUBUNIT GAMMA"/>
    <property type="match status" value="1"/>
</dbReference>
<dbReference type="Pfam" id="PF12243">
    <property type="entry name" value="CTK3"/>
    <property type="match status" value="1"/>
</dbReference>
<organism evidence="3 4">
    <name type="scientific">Cephalotrichum gorgonifer</name>
    <dbReference type="NCBI Taxonomy" id="2041049"/>
    <lineage>
        <taxon>Eukaryota</taxon>
        <taxon>Fungi</taxon>
        <taxon>Dikarya</taxon>
        <taxon>Ascomycota</taxon>
        <taxon>Pezizomycotina</taxon>
        <taxon>Sordariomycetes</taxon>
        <taxon>Hypocreomycetidae</taxon>
        <taxon>Microascales</taxon>
        <taxon>Microascaceae</taxon>
        <taxon>Cephalotrichum</taxon>
    </lineage>
</organism>
<evidence type="ECO:0000313" key="3">
    <source>
        <dbReference type="EMBL" id="SPO01155.1"/>
    </source>
</evidence>
<keyword evidence="3" id="KW-0418">Kinase</keyword>
<dbReference type="Proteomes" id="UP001187682">
    <property type="component" value="Unassembled WGS sequence"/>
</dbReference>
<dbReference type="GO" id="GO:0032786">
    <property type="term" value="P:positive regulation of DNA-templated transcription, elongation"/>
    <property type="evidence" value="ECO:0007669"/>
    <property type="project" value="InterPro"/>
</dbReference>
<dbReference type="InterPro" id="IPR024638">
    <property type="entry name" value="Ctk3_N"/>
</dbReference>
<dbReference type="PANTHER" id="PTHR28291">
    <property type="entry name" value="CTD KINASE SUBUNIT GAMMA"/>
    <property type="match status" value="1"/>
</dbReference>
<dbReference type="GO" id="GO:0070692">
    <property type="term" value="C:CTDK-1 complex"/>
    <property type="evidence" value="ECO:0007669"/>
    <property type="project" value="InterPro"/>
</dbReference>
<feature type="region of interest" description="Disordered" evidence="1">
    <location>
        <begin position="144"/>
        <end position="178"/>
    </location>
</feature>
<accession>A0AAE8SU06</accession>
<sequence length="236" mass="27352">MADPFEVRMRFTKQLQHLNASVTAAQKAAQYALRYKDMDEDLHSCIVEQLEQNRNMNTRANIMYFIEQFLQSARKDGHENYVRMMQRDIIRVVDAVAPDDGTGSANVKVIRRVLSGLCTKGFFQDELVTEIEECLRDRVSKDFEPASPAVEGGGSSGQSAKRKADARHVEQRIEEDRERHKRLRETMWAVPGDRKEWEKQWEETSDWGSDDDTLAVEEAEMRGNEWAFYCPHYKVA</sequence>
<proteinExistence type="predicted"/>
<evidence type="ECO:0000313" key="4">
    <source>
        <dbReference type="Proteomes" id="UP001187682"/>
    </source>
</evidence>
<dbReference type="PROSITE" id="PS51391">
    <property type="entry name" value="CID"/>
    <property type="match status" value="1"/>
</dbReference>
<dbReference type="GO" id="GO:0045943">
    <property type="term" value="P:positive regulation of transcription by RNA polymerase I"/>
    <property type="evidence" value="ECO:0007669"/>
    <property type="project" value="TreeGrafter"/>
</dbReference>
<gene>
    <name evidence="3" type="ORF">DNG_03902</name>
</gene>
<feature type="domain" description="CID" evidence="2">
    <location>
        <begin position="3"/>
        <end position="139"/>
    </location>
</feature>
<dbReference type="FunFam" id="1.25.40.90:FF:000032">
    <property type="entry name" value="CTD kinase subunit gamma"/>
    <property type="match status" value="1"/>
</dbReference>